<organism evidence="2 3">
    <name type="scientific">Recurvomyces mirabilis</name>
    <dbReference type="NCBI Taxonomy" id="574656"/>
    <lineage>
        <taxon>Eukaryota</taxon>
        <taxon>Fungi</taxon>
        <taxon>Dikarya</taxon>
        <taxon>Ascomycota</taxon>
        <taxon>Pezizomycotina</taxon>
        <taxon>Dothideomycetes</taxon>
        <taxon>Dothideomycetidae</taxon>
        <taxon>Mycosphaerellales</taxon>
        <taxon>Teratosphaeriaceae</taxon>
        <taxon>Recurvomyces</taxon>
    </lineage>
</organism>
<name>A0AAE1C3P5_9PEZI</name>
<sequence>MARVLTIGGLFAATANALNGIVAPNSVAADSEFQVTFQNGNSDSYRMYLAAALTGVNGPACYLTNSSTPSSPLTLNIPALVGPSANYYSIAAKDLTTGQGLTYSNRFNLTGGNGNYTQYEKSLGGAPFWDADALPCSSYACARECAQASYPSDLTNSEAYSTMRSCFLQCPDVRPAASASQTGPAHATATTAGSMTTLTAGEAVVTLGNDVISAIETTVTSGGKTYTEAILGAATLTLGGSSTTISGEAVSLASSGLKVGKTTTVAFSSALVTMTASSTAQDGSSGSSAAAASTSSKKSGALSVRYESFGAIFVIGAAVLAVLSM</sequence>
<evidence type="ECO:0000313" key="2">
    <source>
        <dbReference type="EMBL" id="KAK3676997.1"/>
    </source>
</evidence>
<protein>
    <submittedName>
        <fullName evidence="2">Uncharacterized protein</fullName>
    </submittedName>
</protein>
<reference evidence="2" key="1">
    <citation type="submission" date="2023-07" db="EMBL/GenBank/DDBJ databases">
        <title>Black Yeasts Isolated from many extreme environments.</title>
        <authorList>
            <person name="Coleine C."/>
            <person name="Stajich J.E."/>
            <person name="Selbmann L."/>
        </authorList>
    </citation>
    <scope>NUCLEOTIDE SEQUENCE</scope>
    <source>
        <strain evidence="2">CCFEE 5485</strain>
    </source>
</reference>
<keyword evidence="3" id="KW-1185">Reference proteome</keyword>
<evidence type="ECO:0000313" key="3">
    <source>
        <dbReference type="Proteomes" id="UP001274830"/>
    </source>
</evidence>
<keyword evidence="1" id="KW-0732">Signal</keyword>
<proteinExistence type="predicted"/>
<accession>A0AAE1C3P5</accession>
<dbReference type="AlphaFoldDB" id="A0AAE1C3P5"/>
<comment type="caution">
    <text evidence="2">The sequence shown here is derived from an EMBL/GenBank/DDBJ whole genome shotgun (WGS) entry which is preliminary data.</text>
</comment>
<feature type="signal peptide" evidence="1">
    <location>
        <begin position="1"/>
        <end position="17"/>
    </location>
</feature>
<gene>
    <name evidence="2" type="ORF">LTR78_003202</name>
</gene>
<dbReference type="Proteomes" id="UP001274830">
    <property type="component" value="Unassembled WGS sequence"/>
</dbReference>
<evidence type="ECO:0000256" key="1">
    <source>
        <dbReference type="SAM" id="SignalP"/>
    </source>
</evidence>
<dbReference type="EMBL" id="JAUTXT010000008">
    <property type="protein sequence ID" value="KAK3676997.1"/>
    <property type="molecule type" value="Genomic_DNA"/>
</dbReference>
<feature type="chain" id="PRO_5042219670" evidence="1">
    <location>
        <begin position="18"/>
        <end position="325"/>
    </location>
</feature>